<dbReference type="Pfam" id="PF20169">
    <property type="entry name" value="DUF6537"/>
    <property type="match status" value="1"/>
</dbReference>
<keyword evidence="1" id="KW-0560">Oxidoreductase</keyword>
<protein>
    <submittedName>
        <fullName evidence="4">Indolepyruvate ferredoxin oxidoreductase beta subunit</fullName>
    </submittedName>
</protein>
<feature type="domain" description="Pyruvate/ketoisovalerate oxidoreductase catalytic" evidence="2">
    <location>
        <begin position="19"/>
        <end position="184"/>
    </location>
</feature>
<dbReference type="PANTHER" id="PTHR43854">
    <property type="entry name" value="INDOLEPYRUVATE OXIDOREDUCTASE SUBUNIT IORB"/>
    <property type="match status" value="1"/>
</dbReference>
<comment type="caution">
    <text evidence="4">The sequence shown here is derived from an EMBL/GenBank/DDBJ whole genome shotgun (WGS) entry which is preliminary data.</text>
</comment>
<dbReference type="NCBIfam" id="NF006179">
    <property type="entry name" value="PRK08312.1"/>
    <property type="match status" value="1"/>
</dbReference>
<accession>A0A316GEY6</accession>
<dbReference type="OrthoDB" id="1490270at2"/>
<dbReference type="Gene3D" id="3.40.920.10">
    <property type="entry name" value="Pyruvate-ferredoxin oxidoreductase, PFOR, domain III"/>
    <property type="match status" value="1"/>
</dbReference>
<sequence length="494" mass="52916">MNAMTEVKAPLRILIYALGGEGGGVLMNWIVAAARAAGRPVQATSVPGVAQRTGSTTYYIEVAEAGTRPVFNLVPMPGRVDVLIASELAEAGRALEAGYVSPGLTTLIASTGRTFTTAEKIQLGDGRYPSDRVIGAAEALSKEADLRDFTAMAEDEGTYISAVLFGAAARALPWTVEASRAVVEGRASLAGFDRAAGPGDTDGVPEDIDKGADAVGSLTTDEAEGVARLPDHLRGVASLGHERCADYQDQSYADLYLERLARLSMEAGDDQASRHALSEAGRRLALWMCYEDISRVADLKTRPERFDRIRSEVQLTPGQHLSVTEYLKPRLEEIADVLPTGMGRRLRARAEAGRSLPFLGKGRYVRSTGPVGFRLLRAVAWIGRFRKGSLRYAEEQAEIAEWIDTMVLALKQDPAFAEALAELPRVRKGYSDTALRGLRAYRLIRARIVEPARMAGFGANSADRLRGAIAAAMADDTHAALDAFLAPAGGEAAA</sequence>
<evidence type="ECO:0000259" key="3">
    <source>
        <dbReference type="Pfam" id="PF20169"/>
    </source>
</evidence>
<evidence type="ECO:0000313" key="4">
    <source>
        <dbReference type="EMBL" id="PWK58785.1"/>
    </source>
</evidence>
<feature type="domain" description="DUF6537" evidence="3">
    <location>
        <begin position="235"/>
        <end position="446"/>
    </location>
</feature>
<dbReference type="InterPro" id="IPR002869">
    <property type="entry name" value="Pyrv_flavodox_OxRed_cen"/>
</dbReference>
<keyword evidence="4" id="KW-0670">Pyruvate</keyword>
<proteinExistence type="predicted"/>
<organism evidence="4 5">
    <name type="scientific">Silicimonas algicola</name>
    <dbReference type="NCBI Taxonomy" id="1826607"/>
    <lineage>
        <taxon>Bacteria</taxon>
        <taxon>Pseudomonadati</taxon>
        <taxon>Pseudomonadota</taxon>
        <taxon>Alphaproteobacteria</taxon>
        <taxon>Rhodobacterales</taxon>
        <taxon>Paracoccaceae</taxon>
    </lineage>
</organism>
<evidence type="ECO:0000256" key="1">
    <source>
        <dbReference type="ARBA" id="ARBA00023002"/>
    </source>
</evidence>
<evidence type="ECO:0000313" key="5">
    <source>
        <dbReference type="Proteomes" id="UP000245390"/>
    </source>
</evidence>
<evidence type="ECO:0000259" key="2">
    <source>
        <dbReference type="Pfam" id="PF01558"/>
    </source>
</evidence>
<dbReference type="AlphaFoldDB" id="A0A316GEY6"/>
<dbReference type="RefSeq" id="WP_109757634.1">
    <property type="nucleotide sequence ID" value="NZ_CP034588.1"/>
</dbReference>
<name>A0A316GEY6_9RHOB</name>
<dbReference type="SUPFAM" id="SSF53323">
    <property type="entry name" value="Pyruvate-ferredoxin oxidoreductase, PFOR, domain III"/>
    <property type="match status" value="1"/>
</dbReference>
<dbReference type="InterPro" id="IPR019752">
    <property type="entry name" value="Pyrv/ketoisovalerate_OxRed_cat"/>
</dbReference>
<reference evidence="4 5" key="1">
    <citation type="submission" date="2018-05" db="EMBL/GenBank/DDBJ databases">
        <title>Genomic Encyclopedia of Type Strains, Phase IV (KMG-IV): sequencing the most valuable type-strain genomes for metagenomic binning, comparative biology and taxonomic classification.</title>
        <authorList>
            <person name="Goeker M."/>
        </authorList>
    </citation>
    <scope>NUCLEOTIDE SEQUENCE [LARGE SCALE GENOMIC DNA]</scope>
    <source>
        <strain evidence="4 5">DSM 103371</strain>
    </source>
</reference>
<dbReference type="GO" id="GO:0016903">
    <property type="term" value="F:oxidoreductase activity, acting on the aldehyde or oxo group of donors"/>
    <property type="evidence" value="ECO:0007669"/>
    <property type="project" value="InterPro"/>
</dbReference>
<dbReference type="Proteomes" id="UP000245390">
    <property type="component" value="Unassembled WGS sequence"/>
</dbReference>
<dbReference type="KEGG" id="salo:EF888_04450"/>
<dbReference type="EMBL" id="QGGV01000001">
    <property type="protein sequence ID" value="PWK58785.1"/>
    <property type="molecule type" value="Genomic_DNA"/>
</dbReference>
<dbReference type="Pfam" id="PF01558">
    <property type="entry name" value="POR"/>
    <property type="match status" value="1"/>
</dbReference>
<gene>
    <name evidence="4" type="ORF">C8D95_101601</name>
</gene>
<keyword evidence="5" id="KW-1185">Reference proteome</keyword>
<dbReference type="InterPro" id="IPR046667">
    <property type="entry name" value="DUF6537"/>
</dbReference>
<dbReference type="InterPro" id="IPR052198">
    <property type="entry name" value="IorB_Oxidoreductase"/>
</dbReference>
<dbReference type="PANTHER" id="PTHR43854:SF1">
    <property type="entry name" value="INDOLEPYRUVATE OXIDOREDUCTASE SUBUNIT IORB"/>
    <property type="match status" value="1"/>
</dbReference>